<dbReference type="InterPro" id="IPR015927">
    <property type="entry name" value="Peptidase_S24_S26A/B/C"/>
</dbReference>
<gene>
    <name evidence="9" type="primary">lexA_2</name>
    <name evidence="9" type="ORF">BN1051_01635</name>
</gene>
<dbReference type="NCBIfam" id="NF007621">
    <property type="entry name" value="PRK10276.1"/>
    <property type="match status" value="1"/>
</dbReference>
<evidence type="ECO:0000256" key="6">
    <source>
        <dbReference type="ARBA" id="ARBA00023236"/>
    </source>
</evidence>
<dbReference type="AlphaFoldDB" id="A0A078MPX7"/>
<accession>A0A078MPX7</accession>
<dbReference type="InterPro" id="IPR006197">
    <property type="entry name" value="Peptidase_S24_LexA"/>
</dbReference>
<dbReference type="GO" id="GO:0006355">
    <property type="term" value="P:regulation of DNA-templated transcription"/>
    <property type="evidence" value="ECO:0007669"/>
    <property type="project" value="InterPro"/>
</dbReference>
<dbReference type="SUPFAM" id="SSF51306">
    <property type="entry name" value="LexA/Signal peptidase"/>
    <property type="match status" value="1"/>
</dbReference>
<keyword evidence="2" id="KW-0227">DNA damage</keyword>
<keyword evidence="6" id="KW-0742">SOS response</keyword>
<dbReference type="GO" id="GO:0016787">
    <property type="term" value="F:hydrolase activity"/>
    <property type="evidence" value="ECO:0007669"/>
    <property type="project" value="UniProtKB-KW"/>
</dbReference>
<evidence type="ECO:0000256" key="4">
    <source>
        <dbReference type="ARBA" id="ARBA00022813"/>
    </source>
</evidence>
<dbReference type="InterPro" id="IPR050077">
    <property type="entry name" value="LexA_repressor"/>
</dbReference>
<keyword evidence="4 7" id="KW-0068">Autocatalytic cleavage</keyword>
<evidence type="ECO:0000256" key="7">
    <source>
        <dbReference type="RuleBase" id="RU003991"/>
    </source>
</evidence>
<dbReference type="InterPro" id="IPR039418">
    <property type="entry name" value="LexA-like"/>
</dbReference>
<evidence type="ECO:0000256" key="2">
    <source>
        <dbReference type="ARBA" id="ARBA00022763"/>
    </source>
</evidence>
<evidence type="ECO:0000256" key="5">
    <source>
        <dbReference type="ARBA" id="ARBA00023204"/>
    </source>
</evidence>
<dbReference type="PATRIC" id="fig|1461584.3.peg.1623"/>
<dbReference type="GO" id="GO:0003677">
    <property type="term" value="F:DNA binding"/>
    <property type="evidence" value="ECO:0007669"/>
    <property type="project" value="InterPro"/>
</dbReference>
<dbReference type="PANTHER" id="PTHR33516:SF2">
    <property type="entry name" value="LEXA REPRESSOR-RELATED"/>
    <property type="match status" value="1"/>
</dbReference>
<sequence length="152" mass="16054">MHSMQGGGEGDGHVAVFSADRSRRVAGPAEADAATAAGFPSPARDYFDGRIDLNRHLISDPTSTYVVRVDGDSMADAGISSGDELIVDRSRTPHDGAVVVAVVDGELLVRRLLLRGDAVILQAESRGTPDVELPDAAELTVWGVVTRCLHHV</sequence>
<evidence type="ECO:0000256" key="3">
    <source>
        <dbReference type="ARBA" id="ARBA00022801"/>
    </source>
</evidence>
<dbReference type="GO" id="GO:0006281">
    <property type="term" value="P:DNA repair"/>
    <property type="evidence" value="ECO:0007669"/>
    <property type="project" value="UniProtKB-KW"/>
</dbReference>
<feature type="domain" description="Peptidase S24/S26A/S26B/S26C" evidence="8">
    <location>
        <begin position="35"/>
        <end position="145"/>
    </location>
</feature>
<dbReference type="PRINTS" id="PR00726">
    <property type="entry name" value="LEXASERPTASE"/>
</dbReference>
<name>A0A078MPX7_9MICC</name>
<protein>
    <submittedName>
        <fullName evidence="9">LexA repressor</fullName>
    </submittedName>
</protein>
<dbReference type="Pfam" id="PF00717">
    <property type="entry name" value="Peptidase_S24"/>
    <property type="match status" value="1"/>
</dbReference>
<evidence type="ECO:0000313" key="9">
    <source>
        <dbReference type="EMBL" id="CEA08295.1"/>
    </source>
</evidence>
<proteinExistence type="inferred from homology"/>
<dbReference type="EMBL" id="LN483070">
    <property type="protein sequence ID" value="CEA08295.1"/>
    <property type="molecule type" value="Genomic_DNA"/>
</dbReference>
<keyword evidence="3 7" id="KW-0378">Hydrolase</keyword>
<dbReference type="GO" id="GO:0009432">
    <property type="term" value="P:SOS response"/>
    <property type="evidence" value="ECO:0007669"/>
    <property type="project" value="UniProtKB-KW"/>
</dbReference>
<dbReference type="Gene3D" id="2.10.109.10">
    <property type="entry name" value="Umud Fragment, subunit A"/>
    <property type="match status" value="1"/>
</dbReference>
<organism evidence="9">
    <name type="scientific">Arthrobacter saudimassiliensis</name>
    <dbReference type="NCBI Taxonomy" id="1461584"/>
    <lineage>
        <taxon>Bacteria</taxon>
        <taxon>Bacillati</taxon>
        <taxon>Actinomycetota</taxon>
        <taxon>Actinomycetes</taxon>
        <taxon>Micrococcales</taxon>
        <taxon>Micrococcaceae</taxon>
        <taxon>Arthrobacter</taxon>
    </lineage>
</organism>
<dbReference type="CDD" id="cd06529">
    <property type="entry name" value="S24_LexA-like"/>
    <property type="match status" value="1"/>
</dbReference>
<dbReference type="PANTHER" id="PTHR33516">
    <property type="entry name" value="LEXA REPRESSOR"/>
    <property type="match status" value="1"/>
</dbReference>
<comment type="similarity">
    <text evidence="1 7">Belongs to the peptidase S24 family.</text>
</comment>
<dbReference type="InterPro" id="IPR036286">
    <property type="entry name" value="LexA/Signal_pep-like_sf"/>
</dbReference>
<evidence type="ECO:0000256" key="1">
    <source>
        <dbReference type="ARBA" id="ARBA00007484"/>
    </source>
</evidence>
<keyword evidence="5" id="KW-0234">DNA repair</keyword>
<evidence type="ECO:0000259" key="8">
    <source>
        <dbReference type="Pfam" id="PF00717"/>
    </source>
</evidence>
<reference evidence="9" key="1">
    <citation type="submission" date="2014-07" db="EMBL/GenBank/DDBJ databases">
        <authorList>
            <person name="Urmite Genomes Urmite Genomes"/>
        </authorList>
    </citation>
    <scope>NUCLEOTIDE SEQUENCE</scope>
    <source>
        <strain evidence="9">11W110_air</strain>
    </source>
</reference>